<proteinExistence type="predicted"/>
<comment type="caution">
    <text evidence="1">The sequence shown here is derived from an EMBL/GenBank/DDBJ whole genome shotgun (WGS) entry which is preliminary data.</text>
</comment>
<evidence type="ECO:0000313" key="1">
    <source>
        <dbReference type="EMBL" id="PQO27595.1"/>
    </source>
</evidence>
<dbReference type="EMBL" id="PUIA01000057">
    <property type="protein sequence ID" value="PQO27595.1"/>
    <property type="molecule type" value="Genomic_DNA"/>
</dbReference>
<sequence>MSCATFAELKVGKPSRINDFDTILHREEDYLVYIDKDGNENRCQILMATEEGDLLQFICASHGQETSRHSVTGTDGIIEFE</sequence>
<gene>
    <name evidence="1" type="ORF">C5Y96_18890</name>
</gene>
<reference evidence="1 2" key="1">
    <citation type="submission" date="2018-02" db="EMBL/GenBank/DDBJ databases">
        <title>Comparative genomes isolates from brazilian mangrove.</title>
        <authorList>
            <person name="Araujo J.E."/>
            <person name="Taketani R.G."/>
            <person name="Silva M.C.P."/>
            <person name="Loureco M.V."/>
            <person name="Andreote F.D."/>
        </authorList>
    </citation>
    <scope>NUCLEOTIDE SEQUENCE [LARGE SCALE GENOMIC DNA]</scope>
    <source>
        <strain evidence="1 2">HEX-2 MGV</strain>
    </source>
</reference>
<dbReference type="RefSeq" id="WP_105356517.1">
    <property type="nucleotide sequence ID" value="NZ_PUIA01000057.1"/>
</dbReference>
<accession>A0A2S8F604</accession>
<protein>
    <submittedName>
        <fullName evidence="1">Uncharacterized protein</fullName>
    </submittedName>
</protein>
<name>A0A2S8F604_9BACT</name>
<organism evidence="1 2">
    <name type="scientific">Blastopirellula marina</name>
    <dbReference type="NCBI Taxonomy" id="124"/>
    <lineage>
        <taxon>Bacteria</taxon>
        <taxon>Pseudomonadati</taxon>
        <taxon>Planctomycetota</taxon>
        <taxon>Planctomycetia</taxon>
        <taxon>Pirellulales</taxon>
        <taxon>Pirellulaceae</taxon>
        <taxon>Blastopirellula</taxon>
    </lineage>
</organism>
<dbReference type="Proteomes" id="UP000240009">
    <property type="component" value="Unassembled WGS sequence"/>
</dbReference>
<dbReference type="AlphaFoldDB" id="A0A2S8F604"/>
<evidence type="ECO:0000313" key="2">
    <source>
        <dbReference type="Proteomes" id="UP000240009"/>
    </source>
</evidence>